<evidence type="ECO:0000256" key="3">
    <source>
        <dbReference type="ARBA" id="ARBA00022692"/>
    </source>
</evidence>
<accession>G8JX25</accession>
<reference evidence="10" key="1">
    <citation type="journal article" date="2012" name="G3 (Bethesda)">
        <title>Pichia sorbitophila, an interspecies yeast hybrid reveals early steps of genome resolution following polyploidization.</title>
        <authorList>
            <person name="Leh Louis V."/>
            <person name="Despons L."/>
            <person name="Friedrich A."/>
            <person name="Martin T."/>
            <person name="Durrens P."/>
            <person name="Casaregola S."/>
            <person name="Neuveglise C."/>
            <person name="Fairhead C."/>
            <person name="Marck C."/>
            <person name="Cruz J.A."/>
            <person name="Straub M.L."/>
            <person name="Kugler V."/>
            <person name="Sacerdot C."/>
            <person name="Uzunov Z."/>
            <person name="Thierry A."/>
            <person name="Weiss S."/>
            <person name="Bleykasten C."/>
            <person name="De Montigny J."/>
            <person name="Jacques N."/>
            <person name="Jung P."/>
            <person name="Lemaire M."/>
            <person name="Mallet S."/>
            <person name="Morel G."/>
            <person name="Richard G.F."/>
            <person name="Sarkar A."/>
            <person name="Savel G."/>
            <person name="Schacherer J."/>
            <person name="Seret M.L."/>
            <person name="Talla E."/>
            <person name="Samson G."/>
            <person name="Jubin C."/>
            <person name="Poulain J."/>
            <person name="Vacherie B."/>
            <person name="Barbe V."/>
            <person name="Pelletier E."/>
            <person name="Sherman D.J."/>
            <person name="Westhof E."/>
            <person name="Weissenbach J."/>
            <person name="Baret P.V."/>
            <person name="Wincker P."/>
            <person name="Gaillardin C."/>
            <person name="Dujon B."/>
            <person name="Souciet J.L."/>
        </authorList>
    </citation>
    <scope>NUCLEOTIDE SEQUENCE [LARGE SCALE GENOMIC DNA]</scope>
    <source>
        <strain evidence="10">CBS 270.75 / DBVPG 7215 / KCTC 17166 / NRRL Y-17582</strain>
    </source>
</reference>
<feature type="transmembrane region" description="Helical" evidence="7">
    <location>
        <begin position="402"/>
        <end position="421"/>
    </location>
</feature>
<dbReference type="InterPro" id="IPR004841">
    <property type="entry name" value="AA-permease/SLC12A_dom"/>
</dbReference>
<gene>
    <name evidence="9" type="ordered locus">Ecym_8105</name>
</gene>
<evidence type="ECO:0000256" key="6">
    <source>
        <dbReference type="SAM" id="MobiDB-lite"/>
    </source>
</evidence>
<feature type="transmembrane region" description="Helical" evidence="7">
    <location>
        <begin position="212"/>
        <end position="233"/>
    </location>
</feature>
<feature type="transmembrane region" description="Helical" evidence="7">
    <location>
        <begin position="253"/>
        <end position="278"/>
    </location>
</feature>
<keyword evidence="4 7" id="KW-1133">Transmembrane helix</keyword>
<evidence type="ECO:0000256" key="5">
    <source>
        <dbReference type="ARBA" id="ARBA00023136"/>
    </source>
</evidence>
<dbReference type="InParanoid" id="G8JX25"/>
<dbReference type="GO" id="GO:0005794">
    <property type="term" value="C:Golgi apparatus"/>
    <property type="evidence" value="ECO:0007669"/>
    <property type="project" value="EnsemblFungi"/>
</dbReference>
<dbReference type="PIRSF" id="PIRSF006060">
    <property type="entry name" value="AA_transporter"/>
    <property type="match status" value="1"/>
</dbReference>
<feature type="transmembrane region" description="Helical" evidence="7">
    <location>
        <begin position="299"/>
        <end position="318"/>
    </location>
</feature>
<protein>
    <recommendedName>
        <fullName evidence="8">Amino acid permease/ SLC12A domain-containing protein</fullName>
    </recommendedName>
</protein>
<keyword evidence="5 7" id="KW-0472">Membrane</keyword>
<feature type="transmembrane region" description="Helical" evidence="7">
    <location>
        <begin position="345"/>
        <end position="368"/>
    </location>
</feature>
<dbReference type="Pfam" id="PF00324">
    <property type="entry name" value="AA_permease"/>
    <property type="match status" value="1"/>
</dbReference>
<dbReference type="GO" id="GO:0015203">
    <property type="term" value="F:polyamine transmembrane transporter activity"/>
    <property type="evidence" value="ECO:0007669"/>
    <property type="project" value="EnsemblFungi"/>
</dbReference>
<dbReference type="GeneID" id="11469870"/>
<dbReference type="OrthoDB" id="3257095at2759"/>
<name>G8JX25_ERECY</name>
<feature type="transmembrane region" description="Helical" evidence="7">
    <location>
        <begin position="500"/>
        <end position="519"/>
    </location>
</feature>
<feature type="transmembrane region" description="Helical" evidence="7">
    <location>
        <begin position="427"/>
        <end position="451"/>
    </location>
</feature>
<dbReference type="PANTHER" id="PTHR45649:SF3">
    <property type="entry name" value="POLYAMINE TRANSPORTER TPO5"/>
    <property type="match status" value="1"/>
</dbReference>
<keyword evidence="3 7" id="KW-0812">Transmembrane</keyword>
<proteinExistence type="predicted"/>
<evidence type="ECO:0000256" key="1">
    <source>
        <dbReference type="ARBA" id="ARBA00004141"/>
    </source>
</evidence>
<feature type="transmembrane region" description="Helical" evidence="7">
    <location>
        <begin position="59"/>
        <end position="79"/>
    </location>
</feature>
<evidence type="ECO:0000313" key="10">
    <source>
        <dbReference type="Proteomes" id="UP000006790"/>
    </source>
</evidence>
<dbReference type="Proteomes" id="UP000006790">
    <property type="component" value="Chromosome 8"/>
</dbReference>
<dbReference type="RefSeq" id="XP_003648216.1">
    <property type="nucleotide sequence ID" value="XM_003648168.1"/>
</dbReference>
<evidence type="ECO:0000259" key="8">
    <source>
        <dbReference type="Pfam" id="PF00324"/>
    </source>
</evidence>
<evidence type="ECO:0000313" key="9">
    <source>
        <dbReference type="EMBL" id="AET41399.1"/>
    </source>
</evidence>
<feature type="domain" description="Amino acid permease/ SLC12A" evidence="8">
    <location>
        <begin position="73"/>
        <end position="515"/>
    </location>
</feature>
<organism evidence="9 10">
    <name type="scientific">Eremothecium cymbalariae (strain CBS 270.75 / DBVPG 7215 / KCTC 17166 / NRRL Y-17582)</name>
    <name type="common">Yeast</name>
    <dbReference type="NCBI Taxonomy" id="931890"/>
    <lineage>
        <taxon>Eukaryota</taxon>
        <taxon>Fungi</taxon>
        <taxon>Dikarya</taxon>
        <taxon>Ascomycota</taxon>
        <taxon>Saccharomycotina</taxon>
        <taxon>Saccharomycetes</taxon>
        <taxon>Saccharomycetales</taxon>
        <taxon>Saccharomycetaceae</taxon>
        <taxon>Eremothecium</taxon>
    </lineage>
</organism>
<dbReference type="EMBL" id="CP002504">
    <property type="protein sequence ID" value="AET41399.1"/>
    <property type="molecule type" value="Genomic_DNA"/>
</dbReference>
<dbReference type="GO" id="GO:0016020">
    <property type="term" value="C:membrane"/>
    <property type="evidence" value="ECO:0007669"/>
    <property type="project" value="UniProtKB-SubCell"/>
</dbReference>
<feature type="transmembrane region" description="Helical" evidence="7">
    <location>
        <begin position="134"/>
        <end position="160"/>
    </location>
</feature>
<feature type="region of interest" description="Disordered" evidence="6">
    <location>
        <begin position="546"/>
        <end position="583"/>
    </location>
</feature>
<evidence type="ECO:0000256" key="4">
    <source>
        <dbReference type="ARBA" id="ARBA00022989"/>
    </source>
</evidence>
<dbReference type="FunCoup" id="G8JX25">
    <property type="interactions" value="19"/>
</dbReference>
<dbReference type="KEGG" id="erc:Ecym_8105"/>
<dbReference type="AlphaFoldDB" id="G8JX25"/>
<comment type="subcellular location">
    <subcellularLocation>
        <location evidence="1">Membrane</location>
        <topology evidence="1">Multi-pass membrane protein</topology>
    </subcellularLocation>
</comment>
<feature type="transmembrane region" description="Helical" evidence="7">
    <location>
        <begin position="91"/>
        <end position="113"/>
    </location>
</feature>
<dbReference type="OMA" id="GWAINSI"/>
<sequence>MARYSSLPNNTAIRDRINAIPENLISNLQTILKEDDDDTVLVEHFQYEQRLDKSLLSKYSVIGLGFGLMSPVLGMSTSLSTGLVNGGPLTILGAFIICGFMNWLTSLSIGEVVSKYPIELHGSVAMLAPDNYRLVTAYFTGWLMLLGNCVMNASIQYAGARLIISLVTISGDSLISEDNLIIWTVLVYFLCITITGIINSNFARYLEIINTVCIYWILYAVAFIDILLLMFHYGSFRPFLYAFFHFDNKLSGYSSAVLSFMVGGFQQSNFTLQGFSLLPALSDETREPEKDIPKGMSQSVLVSTICGIIYLIPILLVIPEPEEIMNDSRVMEIVLIFTKSTRSKIVSYFQVLLILGNLLFSGIGSITTSSRAVYSMSRDHGLPYSDLWSYVSPDSQSQVPRYAVYLSMGISYIFGLLPFISGNAYNSFIGASVLCLCSASSIAIICVMLTGRRGIKGAGVKIRYRLGWPVDVFVLLWLGLVMFCMCMPVTVPVTINTMNYTFLIFLVFLVGISGLYNFWGKYNFSIPELSENYNLESQQLSFRPQASKIGTSSDMDDTFTSNDSSTAPPNSESVKTSLIEEKR</sequence>
<feature type="compositionally biased region" description="Polar residues" evidence="6">
    <location>
        <begin position="546"/>
        <end position="576"/>
    </location>
</feature>
<feature type="transmembrane region" description="Helical" evidence="7">
    <location>
        <begin position="180"/>
        <end position="200"/>
    </location>
</feature>
<dbReference type="Gene3D" id="1.20.1740.10">
    <property type="entry name" value="Amino acid/polyamine transporter I"/>
    <property type="match status" value="1"/>
</dbReference>
<keyword evidence="2" id="KW-0813">Transport</keyword>
<keyword evidence="10" id="KW-1185">Reference proteome</keyword>
<dbReference type="eggNOG" id="KOG1289">
    <property type="taxonomic scope" value="Eukaryota"/>
</dbReference>
<feature type="transmembrane region" description="Helical" evidence="7">
    <location>
        <begin position="472"/>
        <end position="494"/>
    </location>
</feature>
<evidence type="ECO:0000256" key="2">
    <source>
        <dbReference type="ARBA" id="ARBA00022448"/>
    </source>
</evidence>
<dbReference type="PANTHER" id="PTHR45649">
    <property type="entry name" value="AMINO-ACID PERMEASE BAT1"/>
    <property type="match status" value="1"/>
</dbReference>
<evidence type="ECO:0000256" key="7">
    <source>
        <dbReference type="SAM" id="Phobius"/>
    </source>
</evidence>
<dbReference type="HOGENOM" id="CLU_004495_5_3_1"/>